<protein>
    <submittedName>
        <fullName evidence="4">Response regulator</fullName>
    </submittedName>
</protein>
<feature type="domain" description="Response regulatory" evidence="3">
    <location>
        <begin position="1"/>
        <end position="104"/>
    </location>
</feature>
<dbReference type="Pfam" id="PF00072">
    <property type="entry name" value="Response_reg"/>
    <property type="match status" value="1"/>
</dbReference>
<comment type="caution">
    <text evidence="4">The sequence shown here is derived from an EMBL/GenBank/DDBJ whole genome shotgun (WGS) entry which is preliminary data.</text>
</comment>
<proteinExistence type="predicted"/>
<evidence type="ECO:0000313" key="4">
    <source>
        <dbReference type="EMBL" id="TMV08012.1"/>
    </source>
</evidence>
<name>A0ABY2WZV5_9RHOB</name>
<evidence type="ECO:0000313" key="5">
    <source>
        <dbReference type="Proteomes" id="UP001193035"/>
    </source>
</evidence>
<sequence length="278" mass="29983">MLKVQLTAAWYNVVQADRLEGFEALMRRTRPDLVLTAMALPDGTAMDVKRLLQTDRSQADVPVLAIAPRNDKAARLRALAAGLDDVLVQPYNDNLLLARIRSLLRTSPGAEELRLRNGSQPLGFAEAPAIVNPLAPPALVALFALRPDTGIAWRDALQPLTRHRVASHGFDQARAALAGPLPDAFVVELGRDGAELNLLADLHARSAARHTVLIAVLGLNDADLAAAALDRGADAALLDGFCAEELALRLDNRIARKTRSDYLRAPVRKSLLDATRTG</sequence>
<keyword evidence="5" id="KW-1185">Reference proteome</keyword>
<dbReference type="InterPro" id="IPR050595">
    <property type="entry name" value="Bact_response_regulator"/>
</dbReference>
<dbReference type="SUPFAM" id="SSF52172">
    <property type="entry name" value="CheY-like"/>
    <property type="match status" value="2"/>
</dbReference>
<dbReference type="Proteomes" id="UP001193035">
    <property type="component" value="Unassembled WGS sequence"/>
</dbReference>
<dbReference type="InterPro" id="IPR011006">
    <property type="entry name" value="CheY-like_superfamily"/>
</dbReference>
<dbReference type="Gene3D" id="3.40.50.2300">
    <property type="match status" value="1"/>
</dbReference>
<organism evidence="4 5">
    <name type="scientific">Ruegeria sediminis</name>
    <dbReference type="NCBI Taxonomy" id="2583820"/>
    <lineage>
        <taxon>Bacteria</taxon>
        <taxon>Pseudomonadati</taxon>
        <taxon>Pseudomonadota</taxon>
        <taxon>Alphaproteobacteria</taxon>
        <taxon>Rhodobacterales</taxon>
        <taxon>Roseobacteraceae</taxon>
        <taxon>Ruegeria</taxon>
    </lineage>
</organism>
<accession>A0ABY2WZV5</accession>
<evidence type="ECO:0000256" key="2">
    <source>
        <dbReference type="PROSITE-ProRule" id="PRU00169"/>
    </source>
</evidence>
<gene>
    <name evidence="4" type="ORF">FGK63_11225</name>
</gene>
<dbReference type="PROSITE" id="PS50110">
    <property type="entry name" value="RESPONSE_REGULATORY"/>
    <property type="match status" value="1"/>
</dbReference>
<keyword evidence="1" id="KW-0597">Phosphoprotein</keyword>
<comment type="caution">
    <text evidence="2">Lacks conserved residue(s) required for the propagation of feature annotation.</text>
</comment>
<evidence type="ECO:0000256" key="1">
    <source>
        <dbReference type="ARBA" id="ARBA00022553"/>
    </source>
</evidence>
<reference evidence="4 5" key="1">
    <citation type="submission" date="2019-05" db="EMBL/GenBank/DDBJ databases">
        <title>Ruegeria sp. nov., isolated from tidal flat.</title>
        <authorList>
            <person name="Kim W."/>
        </authorList>
    </citation>
    <scope>NUCLEOTIDE SEQUENCE [LARGE SCALE GENOMIC DNA]</scope>
    <source>
        <strain evidence="4 5">CAU 1488</strain>
    </source>
</reference>
<dbReference type="InterPro" id="IPR001789">
    <property type="entry name" value="Sig_transdc_resp-reg_receiver"/>
</dbReference>
<dbReference type="PANTHER" id="PTHR44591">
    <property type="entry name" value="STRESS RESPONSE REGULATOR PROTEIN 1"/>
    <property type="match status" value="1"/>
</dbReference>
<dbReference type="PANTHER" id="PTHR44591:SF23">
    <property type="entry name" value="CHEY SUBFAMILY"/>
    <property type="match status" value="1"/>
</dbReference>
<evidence type="ECO:0000259" key="3">
    <source>
        <dbReference type="PROSITE" id="PS50110"/>
    </source>
</evidence>
<dbReference type="EMBL" id="VCPD01000003">
    <property type="protein sequence ID" value="TMV08012.1"/>
    <property type="molecule type" value="Genomic_DNA"/>
</dbReference>